<protein>
    <recommendedName>
        <fullName evidence="1">Glycosyltransferase 2-like domain-containing protein</fullName>
    </recommendedName>
</protein>
<gene>
    <name evidence="2" type="ORF">GCM10010992_20960</name>
</gene>
<reference evidence="3" key="1">
    <citation type="journal article" date="2019" name="Int. J. Syst. Evol. Microbiol.">
        <title>The Global Catalogue of Microorganisms (GCM) 10K type strain sequencing project: providing services to taxonomists for standard genome sequencing and annotation.</title>
        <authorList>
            <consortium name="The Broad Institute Genomics Platform"/>
            <consortium name="The Broad Institute Genome Sequencing Center for Infectious Disease"/>
            <person name="Wu L."/>
            <person name="Ma J."/>
        </authorList>
    </citation>
    <scope>NUCLEOTIDE SEQUENCE [LARGE SCALE GENOMIC DNA]</scope>
    <source>
        <strain evidence="3">CGMCC 1.7656</strain>
    </source>
</reference>
<dbReference type="Pfam" id="PF00535">
    <property type="entry name" value="Glycos_transf_2"/>
    <property type="match status" value="1"/>
</dbReference>
<proteinExistence type="predicted"/>
<accession>A0ABQ2NLT3</accession>
<dbReference type="SUPFAM" id="SSF53448">
    <property type="entry name" value="Nucleotide-diphospho-sugar transferases"/>
    <property type="match status" value="1"/>
</dbReference>
<dbReference type="PANTHER" id="PTHR22916:SF3">
    <property type="entry name" value="UDP-GLCNAC:BETAGAL BETA-1,3-N-ACETYLGLUCOSAMINYLTRANSFERASE-LIKE PROTEIN 1"/>
    <property type="match status" value="1"/>
</dbReference>
<dbReference type="Gene3D" id="3.90.550.10">
    <property type="entry name" value="Spore Coat Polysaccharide Biosynthesis Protein SpsA, Chain A"/>
    <property type="match status" value="1"/>
</dbReference>
<keyword evidence="3" id="KW-1185">Reference proteome</keyword>
<feature type="domain" description="Glycosyltransferase 2-like" evidence="1">
    <location>
        <begin position="5"/>
        <end position="142"/>
    </location>
</feature>
<evidence type="ECO:0000313" key="3">
    <source>
        <dbReference type="Proteomes" id="UP000620064"/>
    </source>
</evidence>
<dbReference type="InterPro" id="IPR029044">
    <property type="entry name" value="Nucleotide-diphossugar_trans"/>
</dbReference>
<evidence type="ECO:0000259" key="1">
    <source>
        <dbReference type="Pfam" id="PF00535"/>
    </source>
</evidence>
<organism evidence="2 3">
    <name type="scientific">Cloacibacterium rupense</name>
    <dbReference type="NCBI Taxonomy" id="517423"/>
    <lineage>
        <taxon>Bacteria</taxon>
        <taxon>Pseudomonadati</taxon>
        <taxon>Bacteroidota</taxon>
        <taxon>Flavobacteriia</taxon>
        <taxon>Flavobacteriales</taxon>
        <taxon>Weeksellaceae</taxon>
    </lineage>
</organism>
<evidence type="ECO:0000313" key="2">
    <source>
        <dbReference type="EMBL" id="GGP05325.1"/>
    </source>
</evidence>
<dbReference type="RefSeq" id="WP_229663435.1">
    <property type="nucleotide sequence ID" value="NZ_BMLV01000005.1"/>
</dbReference>
<sequence length="271" mass="31707">MFLFSILIANYNNSNYLYECINSALNQTYENIEIIFVDDGSTDNSVEIAEELAIKDKRIKIYKNSLNKGVGFTKRKMIELSNGEICGILDSDDYLHPEAVEKMIFAHQNQHTASIVYTSTVYFDKFGEIKGVYKKTIAQPVNKSIIDESQVSHFITFKKELYNKTIGINPYLKGAEDLDLFIILEEQGEILHFDEKLYFHRIHEGGISQGKNKDYMNDWAFMVKSNHLARRGQDIKPFFETYKNWYKYDLSVYSNFTLFKILLNRFFSFKK</sequence>
<dbReference type="CDD" id="cd00761">
    <property type="entry name" value="Glyco_tranf_GTA_type"/>
    <property type="match status" value="1"/>
</dbReference>
<comment type="caution">
    <text evidence="2">The sequence shown here is derived from an EMBL/GenBank/DDBJ whole genome shotgun (WGS) entry which is preliminary data.</text>
</comment>
<dbReference type="InterPro" id="IPR001173">
    <property type="entry name" value="Glyco_trans_2-like"/>
</dbReference>
<dbReference type="Proteomes" id="UP000620064">
    <property type="component" value="Unassembled WGS sequence"/>
</dbReference>
<dbReference type="PANTHER" id="PTHR22916">
    <property type="entry name" value="GLYCOSYLTRANSFERASE"/>
    <property type="match status" value="1"/>
</dbReference>
<name>A0ABQ2NLT3_9FLAO</name>
<dbReference type="EMBL" id="BMLV01000005">
    <property type="protein sequence ID" value="GGP05325.1"/>
    <property type="molecule type" value="Genomic_DNA"/>
</dbReference>